<dbReference type="Gene3D" id="1.25.40.10">
    <property type="entry name" value="Tetratricopeptide repeat domain"/>
    <property type="match status" value="1"/>
</dbReference>
<dbReference type="InterPro" id="IPR011990">
    <property type="entry name" value="TPR-like_helical_dom_sf"/>
</dbReference>
<protein>
    <submittedName>
        <fullName evidence="1">Sel1 repeat family protein</fullName>
    </submittedName>
</protein>
<evidence type="ECO:0000313" key="2">
    <source>
        <dbReference type="Proteomes" id="UP000264492"/>
    </source>
</evidence>
<dbReference type="SUPFAM" id="SSF81901">
    <property type="entry name" value="HCP-like"/>
    <property type="match status" value="1"/>
</dbReference>
<reference evidence="1 2" key="1">
    <citation type="submission" date="2018-08" db="EMBL/GenBank/DDBJ databases">
        <title>Lysobacter sp. zong2l5, whole genome shotgun sequence.</title>
        <authorList>
            <person name="Zhang X."/>
            <person name="Feng G."/>
            <person name="Zhu H."/>
        </authorList>
    </citation>
    <scope>NUCLEOTIDE SEQUENCE [LARGE SCALE GENOMIC DNA]</scope>
    <source>
        <strain evidence="2">zong2l5</strain>
    </source>
</reference>
<keyword evidence="2" id="KW-1185">Reference proteome</keyword>
<evidence type="ECO:0000313" key="1">
    <source>
        <dbReference type="EMBL" id="RDZ27496.1"/>
    </source>
</evidence>
<sequence length="469" mass="51278">MLAAPAAADELTEMNAVSQTWDRYTRLSSRDDPATADLLSAAALRRMAFLRDAALYASPEQVRRIPMSERSLVMALRASLSDDKLLAMDGAGMARHLFAQGLYGLSEPEDGEPLPRLSHVTLIDAERAIGEMAPPNGQQFQYGPEFKREGGRWKVSPESIAADESSAIEQQMRSSGMGEDVVLPSMVRLLLGENAPELPLATLERPLRDDAAARTRLNEEWPDYEDPIRVRLLATQRKAEDGDPLAAMGLGALLYTGQLPALMPQDKARGIKLLEQSSDAGNAQGAWMAYLALGETEQPAKGQVAKPELLERMARHARRAAEGGVAEAMISTASFTFDGVGGPRDCKLAEEWAARGEDAGAKNARNERVWYLAVCPIPAQRDPKRALELAAYMIARADTLEFSELDTIAAALAANARYSEAGTYQQRAIDKFDGDRNGDTLRRMKGRLADYRSGKDWVQSYKAAELPVE</sequence>
<dbReference type="AlphaFoldDB" id="A0A371K0P8"/>
<comment type="caution">
    <text evidence="1">The sequence shown here is derived from an EMBL/GenBank/DDBJ whole genome shotgun (WGS) entry which is preliminary data.</text>
</comment>
<proteinExistence type="predicted"/>
<organism evidence="1 2">
    <name type="scientific">Lysobacter silvisoli</name>
    <dbReference type="NCBI Taxonomy" id="2293254"/>
    <lineage>
        <taxon>Bacteria</taxon>
        <taxon>Pseudomonadati</taxon>
        <taxon>Pseudomonadota</taxon>
        <taxon>Gammaproteobacteria</taxon>
        <taxon>Lysobacterales</taxon>
        <taxon>Lysobacteraceae</taxon>
        <taxon>Lysobacter</taxon>
    </lineage>
</organism>
<dbReference type="InterPro" id="IPR006597">
    <property type="entry name" value="Sel1-like"/>
</dbReference>
<dbReference type="SMART" id="SM00671">
    <property type="entry name" value="SEL1"/>
    <property type="match status" value="2"/>
</dbReference>
<dbReference type="EMBL" id="QTSU01000002">
    <property type="protein sequence ID" value="RDZ27496.1"/>
    <property type="molecule type" value="Genomic_DNA"/>
</dbReference>
<name>A0A371K0P8_9GAMM</name>
<gene>
    <name evidence="1" type="ORF">DX914_14830</name>
</gene>
<accession>A0A371K0P8</accession>
<dbReference type="Proteomes" id="UP000264492">
    <property type="component" value="Unassembled WGS sequence"/>
</dbReference>